<comment type="caution">
    <text evidence="2">The sequence shown here is derived from an EMBL/GenBank/DDBJ whole genome shotgun (WGS) entry which is preliminary data.</text>
</comment>
<evidence type="ECO:0000313" key="3">
    <source>
        <dbReference type="Proteomes" id="UP000307756"/>
    </source>
</evidence>
<name>A0A4U1D6G5_9BACI</name>
<feature type="transmembrane region" description="Helical" evidence="1">
    <location>
        <begin position="145"/>
        <end position="165"/>
    </location>
</feature>
<feature type="transmembrane region" description="Helical" evidence="1">
    <location>
        <begin position="81"/>
        <end position="99"/>
    </location>
</feature>
<reference evidence="2 3" key="1">
    <citation type="journal article" date="2011" name="J. Microbiol.">
        <title>Bacillus kyonggiensis sp. nov., isolated from soil of a lettuce field.</title>
        <authorList>
            <person name="Dong K."/>
            <person name="Lee S."/>
        </authorList>
    </citation>
    <scope>NUCLEOTIDE SEQUENCE [LARGE SCALE GENOMIC DNA]</scope>
    <source>
        <strain evidence="2 3">NB22</strain>
    </source>
</reference>
<keyword evidence="1" id="KW-1133">Transmembrane helix</keyword>
<dbReference type="Proteomes" id="UP000307756">
    <property type="component" value="Unassembled WGS sequence"/>
</dbReference>
<organism evidence="2 3">
    <name type="scientific">Robertmurraya kyonggiensis</name>
    <dbReference type="NCBI Taxonomy" id="1037680"/>
    <lineage>
        <taxon>Bacteria</taxon>
        <taxon>Bacillati</taxon>
        <taxon>Bacillota</taxon>
        <taxon>Bacilli</taxon>
        <taxon>Bacillales</taxon>
        <taxon>Bacillaceae</taxon>
        <taxon>Robertmurraya</taxon>
    </lineage>
</organism>
<keyword evidence="1" id="KW-0812">Transmembrane</keyword>
<feature type="transmembrane region" description="Helical" evidence="1">
    <location>
        <begin position="44"/>
        <end position="61"/>
    </location>
</feature>
<feature type="transmembrane region" description="Helical" evidence="1">
    <location>
        <begin position="16"/>
        <end position="32"/>
    </location>
</feature>
<protein>
    <submittedName>
        <fullName evidence="2">Uncharacterized protein</fullName>
    </submittedName>
</protein>
<proteinExistence type="predicted"/>
<keyword evidence="3" id="KW-1185">Reference proteome</keyword>
<evidence type="ECO:0000256" key="1">
    <source>
        <dbReference type="SAM" id="Phobius"/>
    </source>
</evidence>
<sequence length="171" mass="20085">MAIIFKLPSRFDENEWFILVSLFCLIVCFIKLHKIFPLNMRISIFLFYAVIGLTADVLIAADYPVDLYTITDTPYLELFDVIAYVINYPIYGLFFSYIISKWKMSLLSLSFLIVLWSGLTASLEWLSVQFNVFTYHGWDTEHSLIVYLFIFSLSTLVTKLFSYCWRKENLA</sequence>
<gene>
    <name evidence="2" type="ORF">FA727_12065</name>
</gene>
<feature type="transmembrane region" description="Helical" evidence="1">
    <location>
        <begin position="106"/>
        <end position="125"/>
    </location>
</feature>
<dbReference type="AlphaFoldDB" id="A0A4U1D6G5"/>
<dbReference type="EMBL" id="SWBM01000002">
    <property type="protein sequence ID" value="TKC16797.1"/>
    <property type="molecule type" value="Genomic_DNA"/>
</dbReference>
<accession>A0A4U1D6G5</accession>
<evidence type="ECO:0000313" key="2">
    <source>
        <dbReference type="EMBL" id="TKC16797.1"/>
    </source>
</evidence>
<keyword evidence="1" id="KW-0472">Membrane</keyword>